<organism evidence="2 3">
    <name type="scientific">Laetiporus sulphureus 93-53</name>
    <dbReference type="NCBI Taxonomy" id="1314785"/>
    <lineage>
        <taxon>Eukaryota</taxon>
        <taxon>Fungi</taxon>
        <taxon>Dikarya</taxon>
        <taxon>Basidiomycota</taxon>
        <taxon>Agaricomycotina</taxon>
        <taxon>Agaricomycetes</taxon>
        <taxon>Polyporales</taxon>
        <taxon>Laetiporus</taxon>
    </lineage>
</organism>
<evidence type="ECO:0000313" key="2">
    <source>
        <dbReference type="EMBL" id="KZT02626.1"/>
    </source>
</evidence>
<name>A0A165CDQ9_9APHY</name>
<reference evidence="2 3" key="1">
    <citation type="journal article" date="2016" name="Mol. Biol. Evol.">
        <title>Comparative Genomics of Early-Diverging Mushroom-Forming Fungi Provides Insights into the Origins of Lignocellulose Decay Capabilities.</title>
        <authorList>
            <person name="Nagy L.G."/>
            <person name="Riley R."/>
            <person name="Tritt A."/>
            <person name="Adam C."/>
            <person name="Daum C."/>
            <person name="Floudas D."/>
            <person name="Sun H."/>
            <person name="Yadav J.S."/>
            <person name="Pangilinan J."/>
            <person name="Larsson K.H."/>
            <person name="Matsuura K."/>
            <person name="Barry K."/>
            <person name="Labutti K."/>
            <person name="Kuo R."/>
            <person name="Ohm R.A."/>
            <person name="Bhattacharya S.S."/>
            <person name="Shirouzu T."/>
            <person name="Yoshinaga Y."/>
            <person name="Martin F.M."/>
            <person name="Grigoriev I.V."/>
            <person name="Hibbett D.S."/>
        </authorList>
    </citation>
    <scope>NUCLEOTIDE SEQUENCE [LARGE SCALE GENOMIC DNA]</scope>
    <source>
        <strain evidence="2 3">93-53</strain>
    </source>
</reference>
<gene>
    <name evidence="2" type="ORF">LAESUDRAFT_406046</name>
</gene>
<accession>A0A165CDQ9</accession>
<keyword evidence="1" id="KW-0175">Coiled coil</keyword>
<proteinExistence type="predicted"/>
<protein>
    <submittedName>
        <fullName evidence="2">Uncharacterized protein</fullName>
    </submittedName>
</protein>
<dbReference type="EMBL" id="KV427651">
    <property type="protein sequence ID" value="KZT02626.1"/>
    <property type="molecule type" value="Genomic_DNA"/>
</dbReference>
<dbReference type="Proteomes" id="UP000076871">
    <property type="component" value="Unassembled WGS sequence"/>
</dbReference>
<evidence type="ECO:0000256" key="1">
    <source>
        <dbReference type="SAM" id="Coils"/>
    </source>
</evidence>
<keyword evidence="3" id="KW-1185">Reference proteome</keyword>
<dbReference type="InParanoid" id="A0A165CDQ9"/>
<dbReference type="RefSeq" id="XP_040760366.1">
    <property type="nucleotide sequence ID" value="XM_040902330.1"/>
</dbReference>
<feature type="coiled-coil region" evidence="1">
    <location>
        <begin position="46"/>
        <end position="133"/>
    </location>
</feature>
<dbReference type="AlphaFoldDB" id="A0A165CDQ9"/>
<evidence type="ECO:0000313" key="3">
    <source>
        <dbReference type="Proteomes" id="UP000076871"/>
    </source>
</evidence>
<dbReference type="GeneID" id="63819361"/>
<sequence length="256" mass="29409">MELKEDLELCEGRLRLCQVAFDWCYKDRSRFKRNFDDLSFLHEAIKETLIAEIRKYQDNIATCKRSNLASAEALEAAEETIDFLEAENYFAQVSSEEQVRRLQADNAALVAELRAYKHRIELLESESDGTQDDCGELDCDKEYRAGTLEYCQARLALCQAALSWQEDNRRRYKAENDGLKHEKKQDELTKQAFADEVQKQMAKNVSLERDKRVAAQSLEAAEDSIDFLQAESVFEGQAFHQRTLELETGLAGKDKG</sequence>